<proteinExistence type="predicted"/>
<dbReference type="PANTHER" id="PTHR21274">
    <property type="entry name" value="MECKELIN"/>
    <property type="match status" value="1"/>
</dbReference>
<dbReference type="InterPro" id="IPR019170">
    <property type="entry name" value="Meckelin"/>
</dbReference>
<organism evidence="1 2">
    <name type="scientific">Habropoda laboriosa</name>
    <dbReference type="NCBI Taxonomy" id="597456"/>
    <lineage>
        <taxon>Eukaryota</taxon>
        <taxon>Metazoa</taxon>
        <taxon>Ecdysozoa</taxon>
        <taxon>Arthropoda</taxon>
        <taxon>Hexapoda</taxon>
        <taxon>Insecta</taxon>
        <taxon>Pterygota</taxon>
        <taxon>Neoptera</taxon>
        <taxon>Endopterygota</taxon>
        <taxon>Hymenoptera</taxon>
        <taxon>Apocrita</taxon>
        <taxon>Aculeata</taxon>
        <taxon>Apoidea</taxon>
        <taxon>Anthophila</taxon>
        <taxon>Apidae</taxon>
        <taxon>Habropoda</taxon>
    </lineage>
</organism>
<evidence type="ECO:0000313" key="1">
    <source>
        <dbReference type="EMBL" id="KOC65394.1"/>
    </source>
</evidence>
<dbReference type="GO" id="GO:0060271">
    <property type="term" value="P:cilium assembly"/>
    <property type="evidence" value="ECO:0007669"/>
    <property type="project" value="InterPro"/>
</dbReference>
<dbReference type="STRING" id="597456.A0A0L7R3J2"/>
<dbReference type="EMBL" id="KQ414663">
    <property type="protein sequence ID" value="KOC65394.1"/>
    <property type="molecule type" value="Genomic_DNA"/>
</dbReference>
<name>A0A0L7R3J2_9HYME</name>
<dbReference type="OrthoDB" id="419138at2759"/>
<dbReference type="GO" id="GO:0036038">
    <property type="term" value="C:MKS complex"/>
    <property type="evidence" value="ECO:0007669"/>
    <property type="project" value="InterPro"/>
</dbReference>
<dbReference type="PANTHER" id="PTHR21274:SF0">
    <property type="entry name" value="MECKELIN"/>
    <property type="match status" value="1"/>
</dbReference>
<evidence type="ECO:0000313" key="2">
    <source>
        <dbReference type="Proteomes" id="UP000053825"/>
    </source>
</evidence>
<protein>
    <submittedName>
        <fullName evidence="1">Meckelin</fullName>
    </submittedName>
</protein>
<dbReference type="InterPro" id="IPR009030">
    <property type="entry name" value="Growth_fac_rcpt_cys_sf"/>
</dbReference>
<gene>
    <name evidence="1" type="ORF">WH47_09973</name>
</gene>
<dbReference type="SUPFAM" id="SSF57184">
    <property type="entry name" value="Growth factor receptor domain"/>
    <property type="match status" value="1"/>
</dbReference>
<sequence>MFCFVKKNVFYSLIYNINFIQIAVTNKEVFELSQPSKCKNDEYFDTVSFSCVQCDANKNLQLSADRLRCICNRFSKKIGFKDGYPVCIPCGNNAIVTIDGNDCVPCNAMCKCATNEVQIDRNSSGTLLDAMYCLPCNTNEISNWQLVRKFFFVDNISGFKISNFTTSKARKVDELSILRYIKTLNIM</sequence>
<dbReference type="Proteomes" id="UP000053825">
    <property type="component" value="Unassembled WGS sequence"/>
</dbReference>
<keyword evidence="2" id="KW-1185">Reference proteome</keyword>
<accession>A0A0L7R3J2</accession>
<reference evidence="1 2" key="1">
    <citation type="submission" date="2015-07" db="EMBL/GenBank/DDBJ databases">
        <title>The genome of Habropoda laboriosa.</title>
        <authorList>
            <person name="Pan H."/>
            <person name="Kapheim K."/>
        </authorList>
    </citation>
    <scope>NUCLEOTIDE SEQUENCE [LARGE SCALE GENOMIC DNA]</scope>
    <source>
        <strain evidence="1">0110345459</strain>
    </source>
</reference>
<dbReference type="AlphaFoldDB" id="A0A0L7R3J2"/>